<protein>
    <submittedName>
        <fullName evidence="1">Uncharacterized protein</fullName>
    </submittedName>
</protein>
<gene>
    <name evidence="1" type="ORF">ACFPP7_14490</name>
</gene>
<proteinExistence type="predicted"/>
<reference evidence="2" key="1">
    <citation type="journal article" date="2019" name="Int. J. Syst. Evol. Microbiol.">
        <title>The Global Catalogue of Microorganisms (GCM) 10K type strain sequencing project: providing services to taxonomists for standard genome sequencing and annotation.</title>
        <authorList>
            <consortium name="The Broad Institute Genomics Platform"/>
            <consortium name="The Broad Institute Genome Sequencing Center for Infectious Disease"/>
            <person name="Wu L."/>
            <person name="Ma J."/>
        </authorList>
    </citation>
    <scope>NUCLEOTIDE SEQUENCE [LARGE SCALE GENOMIC DNA]</scope>
    <source>
        <strain evidence="2">CGMCC 4.7277</strain>
    </source>
</reference>
<keyword evidence="2" id="KW-1185">Reference proteome</keyword>
<dbReference type="RefSeq" id="WP_157090326.1">
    <property type="nucleotide sequence ID" value="NZ_JBHSMX010000023.1"/>
</dbReference>
<evidence type="ECO:0000313" key="2">
    <source>
        <dbReference type="Proteomes" id="UP001596084"/>
    </source>
</evidence>
<name>A0ABW0QB65_9BURK</name>
<dbReference type="EMBL" id="JBHSMX010000023">
    <property type="protein sequence ID" value="MFC5522111.1"/>
    <property type="molecule type" value="Genomic_DNA"/>
</dbReference>
<sequence>MSAAALRPAGMHVSDNWVVRFNNDKDAQAQDLAQELAIQLQVAVATRGHP</sequence>
<evidence type="ECO:0000313" key="1">
    <source>
        <dbReference type="EMBL" id="MFC5522111.1"/>
    </source>
</evidence>
<comment type="caution">
    <text evidence="1">The sequence shown here is derived from an EMBL/GenBank/DDBJ whole genome shotgun (WGS) entry which is preliminary data.</text>
</comment>
<dbReference type="Proteomes" id="UP001596084">
    <property type="component" value="Unassembled WGS sequence"/>
</dbReference>
<accession>A0ABW0QB65</accession>
<organism evidence="1 2">
    <name type="scientific">Polaromonas jejuensis</name>
    <dbReference type="NCBI Taxonomy" id="457502"/>
    <lineage>
        <taxon>Bacteria</taxon>
        <taxon>Pseudomonadati</taxon>
        <taxon>Pseudomonadota</taxon>
        <taxon>Betaproteobacteria</taxon>
        <taxon>Burkholderiales</taxon>
        <taxon>Comamonadaceae</taxon>
        <taxon>Polaromonas</taxon>
    </lineage>
</organism>